<name>A0A0K1RBE5_9CORY</name>
<accession>A0A0K1RBE5</accession>
<sequence length="120" mass="12960">MGFFDRFFNRVPTVRVAHLSVHTANLSPDTDEKLVIITTTPPGLDALRKFRGPVQLLADAPTSRPVTFTPTDSASDPTLDPKTGWIIPVTDQTAAELAALPPGPGQYELESIHLGLVVED</sequence>
<reference evidence="2 3" key="1">
    <citation type="submission" date="2015-08" db="EMBL/GenBank/DDBJ databases">
        <authorList>
            <person name="Babu N.S."/>
            <person name="Beckwith C.J."/>
            <person name="Beseler K.G."/>
            <person name="Brison A."/>
            <person name="Carone J.V."/>
            <person name="Caskin T.P."/>
            <person name="Diamond M."/>
            <person name="Durham M.E."/>
            <person name="Foxe J.M."/>
            <person name="Go M."/>
            <person name="Henderson B.A."/>
            <person name="Jones I.B."/>
            <person name="McGettigan J.A."/>
            <person name="Micheletti S.J."/>
            <person name="Nasrallah M.E."/>
            <person name="Ortiz D."/>
            <person name="Piller C.R."/>
            <person name="Privatt S.R."/>
            <person name="Schneider S.L."/>
            <person name="Sharp S."/>
            <person name="Smith T.C."/>
            <person name="Stanton J.D."/>
            <person name="Ullery H.E."/>
            <person name="Wilson R.J."/>
            <person name="Serrano M.G."/>
            <person name="Buck G."/>
            <person name="Lee V."/>
            <person name="Wang Y."/>
            <person name="Carvalho R."/>
            <person name="Voegtly L."/>
            <person name="Shi R."/>
            <person name="Duckworth R."/>
            <person name="Johnson A."/>
            <person name="Loviza R."/>
            <person name="Walstead R."/>
            <person name="Shah Z."/>
            <person name="Kiflezghi M."/>
            <person name="Wade K."/>
            <person name="Ball S.L."/>
            <person name="Bradley K.W."/>
            <person name="Asai D.J."/>
            <person name="Bowman C.A."/>
            <person name="Russell D.A."/>
            <person name="Pope W.H."/>
            <person name="Jacobs-Sera D."/>
            <person name="Hendrix R.W."/>
            <person name="Hatfull G.F."/>
        </authorList>
    </citation>
    <scope>NUCLEOTIDE SEQUENCE [LARGE SCALE GENOMIC DNA]</scope>
    <source>
        <strain evidence="2 3">PUDD_83A45</strain>
    </source>
</reference>
<gene>
    <name evidence="2" type="ORF">AK829_05735</name>
</gene>
<dbReference type="AlphaFoldDB" id="A0A0K1RBE5"/>
<protein>
    <submittedName>
        <fullName evidence="2">Uncharacterized protein</fullName>
    </submittedName>
</protein>
<keyword evidence="3" id="KW-1185">Reference proteome</keyword>
<dbReference type="Proteomes" id="UP000060016">
    <property type="component" value="Chromosome"/>
</dbReference>
<dbReference type="EMBL" id="CP012342">
    <property type="protein sequence ID" value="AKV58752.1"/>
    <property type="molecule type" value="Genomic_DNA"/>
</dbReference>
<evidence type="ECO:0000256" key="1">
    <source>
        <dbReference type="SAM" id="MobiDB-lite"/>
    </source>
</evidence>
<proteinExistence type="predicted"/>
<evidence type="ECO:0000313" key="3">
    <source>
        <dbReference type="Proteomes" id="UP000060016"/>
    </source>
</evidence>
<dbReference type="PATRIC" id="fig|156976.3.peg.1139"/>
<feature type="compositionally biased region" description="Polar residues" evidence="1">
    <location>
        <begin position="64"/>
        <end position="76"/>
    </location>
</feature>
<dbReference type="KEGG" id="crie:AK829_05735"/>
<feature type="region of interest" description="Disordered" evidence="1">
    <location>
        <begin position="62"/>
        <end position="83"/>
    </location>
</feature>
<evidence type="ECO:0000313" key="2">
    <source>
        <dbReference type="EMBL" id="AKV58752.1"/>
    </source>
</evidence>
<organism evidence="2 3">
    <name type="scientific">Corynebacterium riegelii</name>
    <dbReference type="NCBI Taxonomy" id="156976"/>
    <lineage>
        <taxon>Bacteria</taxon>
        <taxon>Bacillati</taxon>
        <taxon>Actinomycetota</taxon>
        <taxon>Actinomycetes</taxon>
        <taxon>Mycobacteriales</taxon>
        <taxon>Corynebacteriaceae</taxon>
        <taxon>Corynebacterium</taxon>
    </lineage>
</organism>